<organism evidence="2 3">
    <name type="scientific">Racocetra fulgida</name>
    <dbReference type="NCBI Taxonomy" id="60492"/>
    <lineage>
        <taxon>Eukaryota</taxon>
        <taxon>Fungi</taxon>
        <taxon>Fungi incertae sedis</taxon>
        <taxon>Mucoromycota</taxon>
        <taxon>Glomeromycotina</taxon>
        <taxon>Glomeromycetes</taxon>
        <taxon>Diversisporales</taxon>
        <taxon>Gigasporaceae</taxon>
        <taxon>Racocetra</taxon>
    </lineage>
</organism>
<dbReference type="Gene3D" id="3.40.50.300">
    <property type="entry name" value="P-loop containing nucleotide triphosphate hydrolases"/>
    <property type="match status" value="1"/>
</dbReference>
<feature type="non-terminal residue" evidence="2">
    <location>
        <position position="1"/>
    </location>
</feature>
<keyword evidence="1" id="KW-0175">Coiled coil</keyword>
<sequence length="1565" mass="181907">IVAKYLDAHDCNVINTVDLIFEDEEQQPLSESRCRQLLQKYFFDECSQDIVSYRFLETFINVLANQLSQMSSSVFFRVDTLKWIDADKNLRKTLLETFIKVSKDFATRSVDSKVAQLKNLTNLEDIAISNNIRPWEDSNHLLVFFLSQSTGSICALYRDKYKVPRNVENLLRSQHHSRSFRNRFILDDYNKMSSESILMKLESMACVTSEKRDYPLYALSTDNLLKMALVLLRSRANIPVVVCGEAGCGKTSLIQFLSIAVGVELLILNVHAGISVREIVGFVSEAEKIAVKPDTQAGLSKRYEEKSRLVYQVRPLPDQILDFVWDYGVLKPSDEKIYIDTMVKKFLEDSHMDVKTDLFVELLFESQEFIRDREGIHSVSLRDVKRAIIIFKFFSQSLKKRQELAGPEKNQSILGSIWKNFQKIAKNNAFYGNESLGNIEIRDQYQTRMCGVFGRFGISLSHQTFVEIIQEEQMDFMKRMTKPNMIAENFALLENVLVMTVCILTRIPLFIIGAPGASKSLAIRIVSQSLRGADSEDPYFRTLPQMSPHNPLKVLHSILEPNYPAELPEFLNHVIIEFQKIDLKHFVMIRPEFKKKDLIDTAKRILGVKADQTKFDALANSYLVYEKSQPLANFHGLRDYYSLVKSLGKEKYMKYSVEELIRANLGDKNARHLMVIGKSNSIVNLLTYKLRKWNEELEDKDSKFDTNLEPVVIYGSQFPDDFDGDYQYILDEKKVDFSDPPLLNRFEKQNLSINDVMDINMKRLFKELEKWSNQIGVIAASEFTEKDIFVGFDNEETLQMAQFLFATEKVSGLSIFGNNATFGTFSFWKSAFMDTKILNIDKLIEPRPDAYHVPKKIDGLRLPFSTCFIEWINKFKNLYQDNVNALEENIDDETDELHIENEEDINGSDNENTKEYNEIVEIKDINRSENEILRFWQREVAKILSLSCKLETSFENPSLQKLRVYNDLSKSFSLTQLLEIRHLDMNTDEDNIFSEQFINLVFDKFDKIENTEIALLSRRSFIYRCLDIIPFESSIRSHFYKKIFSQEPLPLTFYTIYLIFEAENREQEELLFFKLIDNFDALNSTKQLQDIENTLSERKNSAMAALCCDVIQTQFFMKYKFEELFKYFLKAINILIASNAKALQLVTAIALLKTIANDLWNHTRSIKPILEFTFEDDENENNIIETLNQRLLIDEIKQFCNMHQQLLPWAKNLEWDDYNRLGFNPYWYLEQFKHINISFRKMLQSDESYSETIFNSFIENDDIAQKISFAGMVISNFYIVRASRNLNQAENILKQKIFSCLESSQLQQLQQNYKTYLINFMSNCDQLYKLNPNVENTEMFIASVVAHIVALHISIPANASPLAAYMQELHNYNDTYILTYGKCPQCKSKVGAKAYHKLADESIYIDNDKIKQKIVVNDKKGYIAEEKCIDNNYYSVRTMHPAAYRILHLFLHSIIGLQANSPAATAFIGSQDNDIILYCKRNIENDWKVLKNIFACDDETLALAIHAILSEMSQEPQQNIEKFTTSIQREAWEEQFNQQYVLPRIRNFRGTANDFRMKIANSQLK</sequence>
<dbReference type="InterPro" id="IPR027417">
    <property type="entry name" value="P-loop_NTPase"/>
</dbReference>
<gene>
    <name evidence="2" type="ORF">RFULGI_LOCUS5365</name>
</gene>
<dbReference type="PANTHER" id="PTHR22605">
    <property type="entry name" value="RZ-TYPE DOMAIN-CONTAINING PROTEIN"/>
    <property type="match status" value="1"/>
</dbReference>
<dbReference type="SUPFAM" id="SSF52540">
    <property type="entry name" value="P-loop containing nucleoside triphosphate hydrolases"/>
    <property type="match status" value="1"/>
</dbReference>
<protein>
    <submittedName>
        <fullName evidence="2">9756_t:CDS:1</fullName>
    </submittedName>
</protein>
<dbReference type="GO" id="GO:0016887">
    <property type="term" value="F:ATP hydrolysis activity"/>
    <property type="evidence" value="ECO:0007669"/>
    <property type="project" value="InterPro"/>
</dbReference>
<evidence type="ECO:0000256" key="1">
    <source>
        <dbReference type="SAM" id="Coils"/>
    </source>
</evidence>
<dbReference type="GO" id="GO:0004842">
    <property type="term" value="F:ubiquitin-protein transferase activity"/>
    <property type="evidence" value="ECO:0007669"/>
    <property type="project" value="InterPro"/>
</dbReference>
<feature type="coiled-coil region" evidence="1">
    <location>
        <begin position="876"/>
        <end position="903"/>
    </location>
</feature>
<keyword evidence="3" id="KW-1185">Reference proteome</keyword>
<accession>A0A9N9BLF9</accession>
<dbReference type="InterPro" id="IPR031248">
    <property type="entry name" value="RNF213"/>
</dbReference>
<dbReference type="OrthoDB" id="2423195at2759"/>
<dbReference type="EMBL" id="CAJVPZ010006023">
    <property type="protein sequence ID" value="CAG8568647.1"/>
    <property type="molecule type" value="Genomic_DNA"/>
</dbReference>
<feature type="non-terminal residue" evidence="2">
    <location>
        <position position="1565"/>
    </location>
</feature>
<proteinExistence type="predicted"/>
<evidence type="ECO:0000313" key="2">
    <source>
        <dbReference type="EMBL" id="CAG8568647.1"/>
    </source>
</evidence>
<dbReference type="PANTHER" id="PTHR22605:SF1">
    <property type="entry name" value="RZ-TYPE DOMAIN-CONTAINING PROTEIN"/>
    <property type="match status" value="1"/>
</dbReference>
<comment type="caution">
    <text evidence="2">The sequence shown here is derived from an EMBL/GenBank/DDBJ whole genome shotgun (WGS) entry which is preliminary data.</text>
</comment>
<reference evidence="2" key="1">
    <citation type="submission" date="2021-06" db="EMBL/GenBank/DDBJ databases">
        <authorList>
            <person name="Kallberg Y."/>
            <person name="Tangrot J."/>
            <person name="Rosling A."/>
        </authorList>
    </citation>
    <scope>NUCLEOTIDE SEQUENCE</scope>
    <source>
        <strain evidence="2">IN212</strain>
    </source>
</reference>
<evidence type="ECO:0000313" key="3">
    <source>
        <dbReference type="Proteomes" id="UP000789396"/>
    </source>
</evidence>
<dbReference type="Proteomes" id="UP000789396">
    <property type="component" value="Unassembled WGS sequence"/>
</dbReference>
<name>A0A9N9BLF9_9GLOM</name>